<dbReference type="Proteomes" id="UP000422736">
    <property type="component" value="Chromosome 3"/>
</dbReference>
<proteinExistence type="predicted"/>
<evidence type="ECO:0000313" key="1">
    <source>
        <dbReference type="EMBL" id="QGN15342.1"/>
    </source>
</evidence>
<protein>
    <submittedName>
        <fullName evidence="1">Protein ICY2</fullName>
    </submittedName>
</protein>
<accession>A0ABX6EUB2</accession>
<organism evidence="1 2">
    <name type="scientific">Kluyveromyces marxianus</name>
    <name type="common">Yeast</name>
    <name type="synonym">Candida kefyr</name>
    <dbReference type="NCBI Taxonomy" id="4911"/>
    <lineage>
        <taxon>Eukaryota</taxon>
        <taxon>Fungi</taxon>
        <taxon>Dikarya</taxon>
        <taxon>Ascomycota</taxon>
        <taxon>Saccharomycotina</taxon>
        <taxon>Saccharomycetes</taxon>
        <taxon>Saccharomycetales</taxon>
        <taxon>Saccharomycetaceae</taxon>
        <taxon>Kluyveromyces</taxon>
    </lineage>
</organism>
<dbReference type="EMBL" id="CP015056">
    <property type="protein sequence ID" value="QGN15342.1"/>
    <property type="molecule type" value="Genomic_DNA"/>
</dbReference>
<keyword evidence="2" id="KW-1185">Reference proteome</keyword>
<name>A0ABX6EUB2_KLUMA</name>
<reference evidence="1 2" key="1">
    <citation type="submission" date="2016-03" db="EMBL/GenBank/DDBJ databases">
        <title>How can Kluyveromyces marxianus grow so fast - potential evolutionary course in Saccharomyces Complex revealed by comparative genomics.</title>
        <authorList>
            <person name="Mo W."/>
            <person name="Lu W."/>
            <person name="Yang X."/>
            <person name="Qi J."/>
            <person name="Lv H."/>
        </authorList>
    </citation>
    <scope>NUCLEOTIDE SEQUENCE [LARGE SCALE GENOMIC DNA]</scope>
    <source>
        <strain evidence="1 2">FIM1</strain>
    </source>
</reference>
<evidence type="ECO:0000313" key="2">
    <source>
        <dbReference type="Proteomes" id="UP000422736"/>
    </source>
</evidence>
<gene>
    <name evidence="1" type="primary">ICY2</name>
    <name evidence="1" type="ORF">FIM1_2031</name>
</gene>
<sequence>MDTEEVFACSLRDSSFCDTIDYTIVKPPLLSHTPDFSFDEEEHYGLPQLDQTQTPLLYAVEPVPAFLDEDMFSLDQDQDQDRIDQQNQDLFTFPVWTKSRNGGNDAHSSVLIQNSSKTDSSFSTVPQDNYRIWLQSF</sequence>